<dbReference type="Proteomes" id="UP001283361">
    <property type="component" value="Unassembled WGS sequence"/>
</dbReference>
<comment type="caution">
    <text evidence="2">The sequence shown here is derived from an EMBL/GenBank/DDBJ whole genome shotgun (WGS) entry which is preliminary data.</text>
</comment>
<reference evidence="2" key="1">
    <citation type="journal article" date="2023" name="G3 (Bethesda)">
        <title>A reference genome for the long-term kleptoplast-retaining sea slug Elysia crispata morphotype clarki.</title>
        <authorList>
            <person name="Eastman K.E."/>
            <person name="Pendleton A.L."/>
            <person name="Shaikh M.A."/>
            <person name="Suttiyut T."/>
            <person name="Ogas R."/>
            <person name="Tomko P."/>
            <person name="Gavelis G."/>
            <person name="Widhalm J.R."/>
            <person name="Wisecaver J.H."/>
        </authorList>
    </citation>
    <scope>NUCLEOTIDE SEQUENCE</scope>
    <source>
        <strain evidence="2">ECLA1</strain>
    </source>
</reference>
<name>A0AAE1ABZ5_9GAST</name>
<dbReference type="AlphaFoldDB" id="A0AAE1ABZ5"/>
<protein>
    <recommendedName>
        <fullName evidence="1">ZSWIM1/3 RNaseH-like domain-containing protein</fullName>
    </recommendedName>
</protein>
<evidence type="ECO:0000259" key="1">
    <source>
        <dbReference type="Pfam" id="PF21056"/>
    </source>
</evidence>
<gene>
    <name evidence="2" type="ORF">RRG08_001490</name>
</gene>
<evidence type="ECO:0000313" key="3">
    <source>
        <dbReference type="Proteomes" id="UP001283361"/>
    </source>
</evidence>
<keyword evidence="3" id="KW-1185">Reference proteome</keyword>
<evidence type="ECO:0000313" key="2">
    <source>
        <dbReference type="EMBL" id="KAK3784181.1"/>
    </source>
</evidence>
<dbReference type="Pfam" id="PF21056">
    <property type="entry name" value="ZSWIM1-3_RNaseH-like"/>
    <property type="match status" value="1"/>
</dbReference>
<feature type="domain" description="ZSWIM1/3 RNaseH-like" evidence="1">
    <location>
        <begin position="2"/>
        <end position="48"/>
    </location>
</feature>
<accession>A0AAE1ABZ5</accession>
<sequence>MLESITVYPQVLVLNVTYQTNVNNMARLNVMCIDNNGQGRPVLHASCKMSVLCTYKLAYRDCHLHRNVPGQRDSGSEEEYNNLRDQMAAACPPDVVQYFEEQCTHHTLRKPDLVSSVEPPRLMSLAEDDNLRQRRWRLTSAVRDRVGEVHNRQPTPT</sequence>
<dbReference type="EMBL" id="JAWDGP010002302">
    <property type="protein sequence ID" value="KAK3784181.1"/>
    <property type="molecule type" value="Genomic_DNA"/>
</dbReference>
<organism evidence="2 3">
    <name type="scientific">Elysia crispata</name>
    <name type="common">lettuce slug</name>
    <dbReference type="NCBI Taxonomy" id="231223"/>
    <lineage>
        <taxon>Eukaryota</taxon>
        <taxon>Metazoa</taxon>
        <taxon>Spiralia</taxon>
        <taxon>Lophotrochozoa</taxon>
        <taxon>Mollusca</taxon>
        <taxon>Gastropoda</taxon>
        <taxon>Heterobranchia</taxon>
        <taxon>Euthyneura</taxon>
        <taxon>Panpulmonata</taxon>
        <taxon>Sacoglossa</taxon>
        <taxon>Placobranchoidea</taxon>
        <taxon>Plakobranchidae</taxon>
        <taxon>Elysia</taxon>
    </lineage>
</organism>
<proteinExistence type="predicted"/>
<dbReference type="InterPro" id="IPR048324">
    <property type="entry name" value="ZSWIM1-3_RNaseH-like"/>
</dbReference>